<dbReference type="HAMAP" id="MF_00412">
    <property type="entry name" value="ProA"/>
    <property type="match status" value="1"/>
</dbReference>
<sequence length="415" mass="44683">MEESITQKQLDLLVDHKLAINTALTADKNDALAKMADALEDASDRILAANEQDLAKAQGKISDVMLDRLRLSKDRIKGMADGIRALISLPDPVGLVLDEHETPNGLDIVKKSVPFGVIGIIYESRPNVTSDAAALALKSGNAVMLRSGKDAFNSAEAIVEALKAGLAQSRISPDCIQLAQDTSHQSSQEMMTARGKLDLLLPRGGRGLIQAIVQNATVPVIETGTGICHIYVNKDADQEKALKIIDNAKTQRPSVCNAAEVCLVDAAIAGEFLPKLDRLFKGRVEMRADQAAKKYLPDAKAAGPDDFDTEFLDYVMAIGVVKDVKEAIAHINRHSTHHSEAIITEDPAAADLFTTMIDSAAVYVNASTRFTDGGQFGMGCEFGISTQKMHARGPMGLKELTTYKYVIKGNGQTRD</sequence>
<gene>
    <name evidence="7" type="primary">proA</name>
    <name evidence="9" type="ORF">FYJ62_06775</name>
</gene>
<dbReference type="InterPro" id="IPR016163">
    <property type="entry name" value="Ald_DH_C"/>
</dbReference>
<evidence type="ECO:0000313" key="9">
    <source>
        <dbReference type="EMBL" id="MST87340.1"/>
    </source>
</evidence>
<evidence type="ECO:0000256" key="6">
    <source>
        <dbReference type="ARBA" id="ARBA00049024"/>
    </source>
</evidence>
<dbReference type="NCBIfam" id="TIGR00407">
    <property type="entry name" value="proA"/>
    <property type="match status" value="1"/>
</dbReference>
<comment type="caution">
    <text evidence="9">The sequence shown here is derived from an EMBL/GenBank/DDBJ whole genome shotgun (WGS) entry which is preliminary data.</text>
</comment>
<dbReference type="CDD" id="cd07079">
    <property type="entry name" value="ALDH_F18-19_ProA-GPR"/>
    <property type="match status" value="1"/>
</dbReference>
<comment type="function">
    <text evidence="7">Catalyzes the NADPH-dependent reduction of L-glutamate 5-phosphate into L-glutamate 5-semialdehyde and phosphate. The product spontaneously undergoes cyclization to form 1-pyrroline-5-carboxylate.</text>
</comment>
<keyword evidence="4 7" id="KW-0521">NADP</keyword>
<dbReference type="GO" id="GO:0055129">
    <property type="term" value="P:L-proline biosynthetic process"/>
    <property type="evidence" value="ECO:0007669"/>
    <property type="project" value="UniProtKB-UniRule"/>
</dbReference>
<comment type="catalytic activity">
    <reaction evidence="6 7">
        <text>L-glutamate 5-semialdehyde + phosphate + NADP(+) = L-glutamyl 5-phosphate + NADPH + H(+)</text>
        <dbReference type="Rhea" id="RHEA:19541"/>
        <dbReference type="ChEBI" id="CHEBI:15378"/>
        <dbReference type="ChEBI" id="CHEBI:43474"/>
        <dbReference type="ChEBI" id="CHEBI:57783"/>
        <dbReference type="ChEBI" id="CHEBI:58066"/>
        <dbReference type="ChEBI" id="CHEBI:58274"/>
        <dbReference type="ChEBI" id="CHEBI:58349"/>
        <dbReference type="EC" id="1.2.1.41"/>
    </reaction>
</comment>
<dbReference type="InterPro" id="IPR016161">
    <property type="entry name" value="Ald_DH/histidinol_DH"/>
</dbReference>
<keyword evidence="5 7" id="KW-0560">Oxidoreductase</keyword>
<dbReference type="PANTHER" id="PTHR11063">
    <property type="entry name" value="GLUTAMATE SEMIALDEHYDE DEHYDROGENASE"/>
    <property type="match status" value="1"/>
</dbReference>
<organism evidence="9 10">
    <name type="scientific">Lactobacillus porci</name>
    <dbReference type="NCBI Taxonomy" id="2012477"/>
    <lineage>
        <taxon>Bacteria</taxon>
        <taxon>Bacillati</taxon>
        <taxon>Bacillota</taxon>
        <taxon>Bacilli</taxon>
        <taxon>Lactobacillales</taxon>
        <taxon>Lactobacillaceae</taxon>
        <taxon>Lactobacillus</taxon>
    </lineage>
</organism>
<dbReference type="InterPro" id="IPR016162">
    <property type="entry name" value="Ald_DH_N"/>
</dbReference>
<dbReference type="FunFam" id="3.40.309.10:FF:000006">
    <property type="entry name" value="Gamma-glutamyl phosphate reductase"/>
    <property type="match status" value="1"/>
</dbReference>
<dbReference type="UniPathway" id="UPA00098">
    <property type="reaction ID" value="UER00360"/>
</dbReference>
<evidence type="ECO:0000313" key="10">
    <source>
        <dbReference type="Proteomes" id="UP000438120"/>
    </source>
</evidence>
<evidence type="ECO:0000256" key="5">
    <source>
        <dbReference type="ARBA" id="ARBA00023002"/>
    </source>
</evidence>
<dbReference type="Pfam" id="PF00171">
    <property type="entry name" value="Aldedh"/>
    <property type="match status" value="1"/>
</dbReference>
<evidence type="ECO:0000256" key="2">
    <source>
        <dbReference type="ARBA" id="ARBA00022605"/>
    </source>
</evidence>
<dbReference type="GO" id="GO:0005737">
    <property type="term" value="C:cytoplasm"/>
    <property type="evidence" value="ECO:0007669"/>
    <property type="project" value="UniProtKB-SubCell"/>
</dbReference>
<evidence type="ECO:0000256" key="7">
    <source>
        <dbReference type="HAMAP-Rule" id="MF_00412"/>
    </source>
</evidence>
<comment type="subcellular location">
    <subcellularLocation>
        <location evidence="7">Cytoplasm</location>
    </subcellularLocation>
</comment>
<comment type="pathway">
    <text evidence="1 7">Amino-acid biosynthesis; L-proline biosynthesis; L-glutamate 5-semialdehyde from L-glutamate: step 2/2.</text>
</comment>
<dbReference type="Gene3D" id="3.40.605.10">
    <property type="entry name" value="Aldehyde Dehydrogenase, Chain A, domain 1"/>
    <property type="match status" value="1"/>
</dbReference>
<dbReference type="InterPro" id="IPR012134">
    <property type="entry name" value="Glu-5-SA_DH"/>
</dbReference>
<dbReference type="InterPro" id="IPR015590">
    <property type="entry name" value="Aldehyde_DH_dom"/>
</dbReference>
<dbReference type="PROSITE" id="PS01223">
    <property type="entry name" value="PROA"/>
    <property type="match status" value="1"/>
</dbReference>
<dbReference type="EMBL" id="VUMX01000017">
    <property type="protein sequence ID" value="MST87340.1"/>
    <property type="molecule type" value="Genomic_DNA"/>
</dbReference>
<keyword evidence="10" id="KW-1185">Reference proteome</keyword>
<dbReference type="Proteomes" id="UP000438120">
    <property type="component" value="Unassembled WGS sequence"/>
</dbReference>
<dbReference type="PIRSF" id="PIRSF000151">
    <property type="entry name" value="GPR"/>
    <property type="match status" value="1"/>
</dbReference>
<name>A0A6A8MEW0_9LACO</name>
<comment type="similarity">
    <text evidence="7">Belongs to the gamma-glutamyl phosphate reductase family.</text>
</comment>
<dbReference type="NCBIfam" id="NF001221">
    <property type="entry name" value="PRK00197.1"/>
    <property type="match status" value="1"/>
</dbReference>
<proteinExistence type="inferred from homology"/>
<dbReference type="Gene3D" id="3.40.309.10">
    <property type="entry name" value="Aldehyde Dehydrogenase, Chain A, domain 2"/>
    <property type="match status" value="1"/>
</dbReference>
<dbReference type="AlphaFoldDB" id="A0A6A8MEW0"/>
<evidence type="ECO:0000259" key="8">
    <source>
        <dbReference type="Pfam" id="PF00171"/>
    </source>
</evidence>
<evidence type="ECO:0000256" key="1">
    <source>
        <dbReference type="ARBA" id="ARBA00004985"/>
    </source>
</evidence>
<feature type="domain" description="Aldehyde dehydrogenase" evidence="8">
    <location>
        <begin position="26"/>
        <end position="279"/>
    </location>
</feature>
<protein>
    <recommendedName>
        <fullName evidence="7">Gamma-glutamyl phosphate reductase</fullName>
        <shortName evidence="7">GPR</shortName>
        <ecNumber evidence="7">1.2.1.41</ecNumber>
    </recommendedName>
    <alternativeName>
        <fullName evidence="7">Glutamate-5-semialdehyde dehydrogenase</fullName>
    </alternativeName>
    <alternativeName>
        <fullName evidence="7">Glutamyl-gamma-semialdehyde dehydrogenase</fullName>
        <shortName evidence="7">GSA dehydrogenase</shortName>
    </alternativeName>
</protein>
<evidence type="ECO:0000256" key="4">
    <source>
        <dbReference type="ARBA" id="ARBA00022857"/>
    </source>
</evidence>
<dbReference type="GO" id="GO:0050661">
    <property type="term" value="F:NADP binding"/>
    <property type="evidence" value="ECO:0007669"/>
    <property type="project" value="InterPro"/>
</dbReference>
<keyword evidence="7" id="KW-0963">Cytoplasm</keyword>
<dbReference type="SUPFAM" id="SSF53720">
    <property type="entry name" value="ALDH-like"/>
    <property type="match status" value="1"/>
</dbReference>
<dbReference type="InterPro" id="IPR000965">
    <property type="entry name" value="GPR_dom"/>
</dbReference>
<keyword evidence="2 7" id="KW-0028">Amino-acid biosynthesis</keyword>
<dbReference type="GO" id="GO:0004350">
    <property type="term" value="F:glutamate-5-semialdehyde dehydrogenase activity"/>
    <property type="evidence" value="ECO:0007669"/>
    <property type="project" value="UniProtKB-UniRule"/>
</dbReference>
<keyword evidence="3 7" id="KW-0641">Proline biosynthesis</keyword>
<accession>A0A6A8MEW0</accession>
<evidence type="ECO:0000256" key="3">
    <source>
        <dbReference type="ARBA" id="ARBA00022650"/>
    </source>
</evidence>
<dbReference type="RefSeq" id="WP_154548953.1">
    <property type="nucleotide sequence ID" value="NZ_VUMX01000017.1"/>
</dbReference>
<dbReference type="InterPro" id="IPR020593">
    <property type="entry name" value="G-glutamylP_reductase_CS"/>
</dbReference>
<dbReference type="PANTHER" id="PTHR11063:SF8">
    <property type="entry name" value="DELTA-1-PYRROLINE-5-CARBOXYLATE SYNTHASE"/>
    <property type="match status" value="1"/>
</dbReference>
<dbReference type="OrthoDB" id="9809970at2"/>
<reference evidence="9 10" key="1">
    <citation type="submission" date="2019-08" db="EMBL/GenBank/DDBJ databases">
        <title>In-depth cultivation of the pig gut microbiome towards novel bacterial diversity and tailored functional studies.</title>
        <authorList>
            <person name="Wylensek D."/>
            <person name="Hitch T.C.A."/>
            <person name="Clavel T."/>
        </authorList>
    </citation>
    <scope>NUCLEOTIDE SEQUENCE [LARGE SCALE GENOMIC DNA]</scope>
    <source>
        <strain evidence="9 10">Bifido-178-WT-2B</strain>
    </source>
</reference>
<dbReference type="EC" id="1.2.1.41" evidence="7"/>